<dbReference type="SMART" id="SM00198">
    <property type="entry name" value="SCP"/>
    <property type="match status" value="1"/>
</dbReference>
<evidence type="ECO:0000313" key="6">
    <source>
        <dbReference type="Proteomes" id="UP000823749"/>
    </source>
</evidence>
<evidence type="ECO:0000256" key="1">
    <source>
        <dbReference type="ARBA" id="ARBA00003143"/>
    </source>
</evidence>
<sequence>MANTTNLLHHLLFATLLFPLLISPSESTVVPRRSTKSDPAAVDAEFLQCHNTVRASHNLPPLSWSTEMVYYAKWWANQRRADCALEHSALNYGENIFWGQGREWTATQAVAAWAAEKAYYDYATNTCMSDRDCTHYTQMVWRTTTSVGCAKIKCLNEDTYVVCEYDPHALVGMHSPNPQARGLLAHANVAFEEAEAMPTVHV</sequence>
<dbReference type="PRINTS" id="PR00837">
    <property type="entry name" value="V5TPXLIKE"/>
</dbReference>
<proteinExistence type="predicted"/>
<dbReference type="InterPro" id="IPR035940">
    <property type="entry name" value="CAP_sf"/>
</dbReference>
<accession>A0AAV6K103</accession>
<dbReference type="Pfam" id="PF00188">
    <property type="entry name" value="CAP"/>
    <property type="match status" value="1"/>
</dbReference>
<evidence type="ECO:0000256" key="3">
    <source>
        <dbReference type="SAM" id="SignalP"/>
    </source>
</evidence>
<evidence type="ECO:0000259" key="4">
    <source>
        <dbReference type="SMART" id="SM00198"/>
    </source>
</evidence>
<keyword evidence="6" id="KW-1185">Reference proteome</keyword>
<dbReference type="Gene3D" id="3.40.33.10">
    <property type="entry name" value="CAP"/>
    <property type="match status" value="1"/>
</dbReference>
<comment type="function">
    <text evidence="1">Probably involved in the defense reaction of plants against pathogens.</text>
</comment>
<dbReference type="PANTHER" id="PTHR10334">
    <property type="entry name" value="CYSTEINE-RICH SECRETORY PROTEIN-RELATED"/>
    <property type="match status" value="1"/>
</dbReference>
<keyword evidence="2" id="KW-0611">Plant defense</keyword>
<dbReference type="AlphaFoldDB" id="A0AAV6K103"/>
<comment type="caution">
    <text evidence="5">The sequence shown here is derived from an EMBL/GenBank/DDBJ whole genome shotgun (WGS) entry which is preliminary data.</text>
</comment>
<dbReference type="SUPFAM" id="SSF55797">
    <property type="entry name" value="PR-1-like"/>
    <property type="match status" value="1"/>
</dbReference>
<protein>
    <recommendedName>
        <fullName evidence="4">SCP domain-containing protein</fullName>
    </recommendedName>
</protein>
<dbReference type="InterPro" id="IPR002413">
    <property type="entry name" value="V5_allergen-like"/>
</dbReference>
<dbReference type="EMBL" id="JACTNZ010000006">
    <property type="protein sequence ID" value="KAG5546047.1"/>
    <property type="molecule type" value="Genomic_DNA"/>
</dbReference>
<dbReference type="FunFam" id="3.40.33.10:FF:000004">
    <property type="entry name" value="CAP, cysteine-rich secretory protein, antigen 5"/>
    <property type="match status" value="1"/>
</dbReference>
<dbReference type="InterPro" id="IPR014044">
    <property type="entry name" value="CAP_dom"/>
</dbReference>
<dbReference type="InterPro" id="IPR001283">
    <property type="entry name" value="CRISP-related"/>
</dbReference>
<evidence type="ECO:0000313" key="5">
    <source>
        <dbReference type="EMBL" id="KAG5546047.1"/>
    </source>
</evidence>
<dbReference type="Proteomes" id="UP000823749">
    <property type="component" value="Chromosome 6"/>
</dbReference>
<evidence type="ECO:0000256" key="2">
    <source>
        <dbReference type="ARBA" id="ARBA00023265"/>
    </source>
</evidence>
<gene>
    <name evidence="5" type="ORF">RHGRI_018276</name>
</gene>
<feature type="signal peptide" evidence="3">
    <location>
        <begin position="1"/>
        <end position="27"/>
    </location>
</feature>
<name>A0AAV6K103_9ERIC</name>
<organism evidence="5 6">
    <name type="scientific">Rhododendron griersonianum</name>
    <dbReference type="NCBI Taxonomy" id="479676"/>
    <lineage>
        <taxon>Eukaryota</taxon>
        <taxon>Viridiplantae</taxon>
        <taxon>Streptophyta</taxon>
        <taxon>Embryophyta</taxon>
        <taxon>Tracheophyta</taxon>
        <taxon>Spermatophyta</taxon>
        <taxon>Magnoliopsida</taxon>
        <taxon>eudicotyledons</taxon>
        <taxon>Gunneridae</taxon>
        <taxon>Pentapetalae</taxon>
        <taxon>asterids</taxon>
        <taxon>Ericales</taxon>
        <taxon>Ericaceae</taxon>
        <taxon>Ericoideae</taxon>
        <taxon>Rhodoreae</taxon>
        <taxon>Rhododendron</taxon>
    </lineage>
</organism>
<reference evidence="5 6" key="1">
    <citation type="submission" date="2020-08" db="EMBL/GenBank/DDBJ databases">
        <title>Plant Genome Project.</title>
        <authorList>
            <person name="Zhang R.-G."/>
        </authorList>
    </citation>
    <scope>NUCLEOTIDE SEQUENCE [LARGE SCALE GENOMIC DNA]</scope>
    <source>
        <strain evidence="5">WSP0</strain>
        <tissue evidence="5">Leaf</tissue>
    </source>
</reference>
<feature type="chain" id="PRO_5043484707" description="SCP domain-containing protein" evidence="3">
    <location>
        <begin position="28"/>
        <end position="202"/>
    </location>
</feature>
<dbReference type="PRINTS" id="PR00838">
    <property type="entry name" value="V5ALLERGEN"/>
</dbReference>
<keyword evidence="3" id="KW-0732">Signal</keyword>
<feature type="domain" description="SCP" evidence="4">
    <location>
        <begin position="41"/>
        <end position="172"/>
    </location>
</feature>
<keyword evidence="2" id="KW-0568">Pathogenesis-related protein</keyword>